<dbReference type="Pfam" id="PF21751">
    <property type="entry name" value="DACNV"/>
    <property type="match status" value="1"/>
</dbReference>
<reference evidence="2 3" key="1">
    <citation type="submission" date="2018-08" db="EMBL/GenBank/DDBJ databases">
        <title>Genomic Encyclopedia of Archaeal and Bacterial Type Strains, Phase II (KMG-II): from individual species to whole genera.</title>
        <authorList>
            <person name="Goeker M."/>
        </authorList>
    </citation>
    <scope>NUCLEOTIDE SEQUENCE [LARGE SCALE GENOMIC DNA]</scope>
    <source>
        <strain evidence="2 3">DSM 2261</strain>
    </source>
</reference>
<proteinExistence type="predicted"/>
<evidence type="ECO:0000313" key="2">
    <source>
        <dbReference type="EMBL" id="REG34360.1"/>
    </source>
</evidence>
<gene>
    <name evidence="2" type="ORF">ATI61_103253</name>
</gene>
<evidence type="ECO:0000259" key="1">
    <source>
        <dbReference type="Pfam" id="PF21751"/>
    </source>
</evidence>
<dbReference type="RefSeq" id="WP_147332795.1">
    <property type="nucleotide sequence ID" value="NZ_QUMU01000003.1"/>
</dbReference>
<protein>
    <recommendedName>
        <fullName evidence="1">Probable sensor domain-containing protein</fullName>
    </recommendedName>
</protein>
<name>A0ABX9K6G9_9BACT</name>
<feature type="domain" description="Probable sensor" evidence="1">
    <location>
        <begin position="29"/>
        <end position="130"/>
    </location>
</feature>
<organism evidence="2 3">
    <name type="scientific">Archangium gephyra</name>
    <dbReference type="NCBI Taxonomy" id="48"/>
    <lineage>
        <taxon>Bacteria</taxon>
        <taxon>Pseudomonadati</taxon>
        <taxon>Myxococcota</taxon>
        <taxon>Myxococcia</taxon>
        <taxon>Myxococcales</taxon>
        <taxon>Cystobacterineae</taxon>
        <taxon>Archangiaceae</taxon>
        <taxon>Archangium</taxon>
    </lineage>
</organism>
<accession>A0ABX9K6G9</accession>
<dbReference type="EMBL" id="QUMU01000003">
    <property type="protein sequence ID" value="REG34360.1"/>
    <property type="molecule type" value="Genomic_DNA"/>
</dbReference>
<comment type="caution">
    <text evidence="2">The sequence shown here is derived from an EMBL/GenBank/DDBJ whole genome shotgun (WGS) entry which is preliminary data.</text>
</comment>
<dbReference type="InterPro" id="IPR048551">
    <property type="entry name" value="DACNV"/>
</dbReference>
<sequence>MFERDIFDKIQEIWFSEQFRCDYPGEKPKEPPAIDTLRAVIEAAFLASLKREEGRPVDFSIALVSQEEIQESHRVDIFGGMQQVMSFPAPLPLRVEIISKLAAAMDKRTTALAVEPVKGKSNAEFQIWGFLYFGPSQDRFDEVNLSGPRLSTLRPDCLIITTASAGSLTIARGYNLLGYFESGRLTRSTGSPLTQDLMQHHIESAIKENIPPDLNAGLYSLIYRDSIKRLLTEASRRGDGGTVILIPPADAAKTTGLYRPIYSFDGDLGIGHLLEKMVIAEMDHSPHYDPIKRLLALRLAALSQFSCIDGALLITANWHMIAFGAKLAATKWTGQVLIGPGAIGGGGTFDTSKLGTRHNSAIDFVGACSSAIGFVLSEDGPIRGLIKRDEQTILCWPDCRSSIFD</sequence>
<keyword evidence="3" id="KW-1185">Reference proteome</keyword>
<evidence type="ECO:0000313" key="3">
    <source>
        <dbReference type="Proteomes" id="UP000256345"/>
    </source>
</evidence>
<dbReference type="Proteomes" id="UP000256345">
    <property type="component" value="Unassembled WGS sequence"/>
</dbReference>